<evidence type="ECO:0000313" key="1">
    <source>
        <dbReference type="EMBL" id="DAE31719.1"/>
    </source>
</evidence>
<reference evidence="1" key="1">
    <citation type="journal article" date="2021" name="Proc. Natl. Acad. Sci. U.S.A.">
        <title>A Catalog of Tens of Thousands of Viruses from Human Metagenomes Reveals Hidden Associations with Chronic Diseases.</title>
        <authorList>
            <person name="Tisza M.J."/>
            <person name="Buck C.B."/>
        </authorList>
    </citation>
    <scope>NUCLEOTIDE SEQUENCE</scope>
    <source>
        <strain evidence="1">CtBM815</strain>
    </source>
</reference>
<organism evidence="1">
    <name type="scientific">virus sp. ctBM815</name>
    <dbReference type="NCBI Taxonomy" id="2825806"/>
    <lineage>
        <taxon>Viruses</taxon>
    </lineage>
</organism>
<proteinExistence type="predicted"/>
<dbReference type="EMBL" id="BK059109">
    <property type="protein sequence ID" value="DAE31719.1"/>
    <property type="molecule type" value="Genomic_DNA"/>
</dbReference>
<accession>A0A8S5RK30</accession>
<name>A0A8S5RK30_9VIRU</name>
<protein>
    <submittedName>
        <fullName evidence="1">Uncharacterized protein</fullName>
    </submittedName>
</protein>
<sequence>MKKAIKKTVKVKKPKYTIDMRDIDDVTADFISQKIMNGMKLTESDVSTIVSIVTDIVLKNLMPEDCSAIVNDGGVYRKCTAVRVENEVKKPWYKRAWNWVTRKK</sequence>